<feature type="binding site" evidence="11">
    <location>
        <begin position="328"/>
        <end position="334"/>
    </location>
    <ligand>
        <name>ATP</name>
        <dbReference type="ChEBI" id="CHEBI:30616"/>
    </ligand>
</feature>
<evidence type="ECO:0000259" key="12">
    <source>
        <dbReference type="Pfam" id="PF06315"/>
    </source>
</evidence>
<dbReference type="PANTHER" id="PTHR39559:SF1">
    <property type="entry name" value="ISOCITRATE DEHYDROGENASE KINASE_PHOSPHATASE"/>
    <property type="match status" value="1"/>
</dbReference>
<keyword evidence="10 11" id="KW-0904">Protein phosphatase</keyword>
<dbReference type="Pfam" id="PF06315">
    <property type="entry name" value="AceK_kinase"/>
    <property type="match status" value="1"/>
</dbReference>
<evidence type="ECO:0000256" key="11">
    <source>
        <dbReference type="HAMAP-Rule" id="MF_00747"/>
    </source>
</evidence>
<feature type="domain" description="Isocitrate dehydrogenase kinase/phosphatase (AceK) regulatory" evidence="13">
    <location>
        <begin position="15"/>
        <end position="314"/>
    </location>
</feature>
<dbReference type="Proteomes" id="UP001209854">
    <property type="component" value="Unassembled WGS sequence"/>
</dbReference>
<evidence type="ECO:0000259" key="13">
    <source>
        <dbReference type="Pfam" id="PF20423"/>
    </source>
</evidence>
<feature type="domain" description="Isocitrate dehydrogenase kinase/phosphatase (AceK) kinase" evidence="12">
    <location>
        <begin position="324"/>
        <end position="577"/>
    </location>
</feature>
<keyword evidence="7 11" id="KW-0418">Kinase</keyword>
<accession>A0ABT3MYJ4</accession>
<dbReference type="GO" id="GO:0008772">
    <property type="term" value="F:[isocitrate dehydrogenase (NADP+)] kinase activity"/>
    <property type="evidence" value="ECO:0007669"/>
    <property type="project" value="UniProtKB-EC"/>
</dbReference>
<evidence type="ECO:0000313" key="14">
    <source>
        <dbReference type="EMBL" id="MCW7554069.1"/>
    </source>
</evidence>
<gene>
    <name evidence="11 14" type="primary">aceK</name>
    <name evidence="14" type="ORF">NX722_15880</name>
</gene>
<proteinExistence type="inferred from homology"/>
<keyword evidence="6 11" id="KW-0547">Nucleotide-binding</keyword>
<evidence type="ECO:0000256" key="3">
    <source>
        <dbReference type="ARBA" id="ARBA00022527"/>
    </source>
</evidence>
<keyword evidence="5 11" id="KW-0808">Transferase</keyword>
<evidence type="ECO:0000256" key="9">
    <source>
        <dbReference type="ARBA" id="ARBA00022840"/>
    </source>
</evidence>
<dbReference type="PANTHER" id="PTHR39559">
    <property type="match status" value="1"/>
</dbReference>
<dbReference type="PIRSF" id="PIRSF000719">
    <property type="entry name" value="AceK"/>
    <property type="match status" value="1"/>
</dbReference>
<evidence type="ECO:0000256" key="8">
    <source>
        <dbReference type="ARBA" id="ARBA00022801"/>
    </source>
</evidence>
<reference evidence="14 15" key="1">
    <citation type="submission" date="2022-10" db="EMBL/GenBank/DDBJ databases">
        <title>High-quality genome sequences of two octocoral-associated bacteria, Endozoicomonas euniceicola EF212 and Endozoicomonas gorgoniicola PS125.</title>
        <authorList>
            <person name="Chiou Y.-J."/>
            <person name="Chen Y.-H."/>
        </authorList>
    </citation>
    <scope>NUCLEOTIDE SEQUENCE [LARGE SCALE GENOMIC DNA]</scope>
    <source>
        <strain evidence="14 15">PS125</strain>
    </source>
</reference>
<comment type="function">
    <text evidence="11">Bifunctional enzyme which can phosphorylate or dephosphorylate isocitrate dehydrogenase (IDH) on a specific serine residue. This is a regulatory mechanism which enables bacteria to bypass the Krebs cycle via the glyoxylate shunt in response to the source of carbon. When bacteria are grown on glucose, IDH is fully active and unphosphorylated, but when grown on acetate or ethanol, the activity of IDH declines drastically concomitant with its phosphorylation.</text>
</comment>
<comment type="caution">
    <text evidence="14">The sequence shown here is derived from an EMBL/GenBank/DDBJ whole genome shotgun (WGS) entry which is preliminary data.</text>
</comment>
<dbReference type="InterPro" id="IPR046854">
    <property type="entry name" value="AceK_regulatory"/>
</dbReference>
<keyword evidence="4 11" id="KW-0816">Tricarboxylic acid cycle</keyword>
<dbReference type="GO" id="GO:0016787">
    <property type="term" value="F:hydrolase activity"/>
    <property type="evidence" value="ECO:0007669"/>
    <property type="project" value="UniProtKB-KW"/>
</dbReference>
<evidence type="ECO:0000256" key="1">
    <source>
        <dbReference type="ARBA" id="ARBA00022435"/>
    </source>
</evidence>
<keyword evidence="9 11" id="KW-0067">ATP-binding</keyword>
<feature type="binding site" evidence="11">
    <location>
        <position position="349"/>
    </location>
    <ligand>
        <name>ATP</name>
        <dbReference type="ChEBI" id="CHEBI:30616"/>
    </ligand>
</feature>
<dbReference type="InterPro" id="IPR046855">
    <property type="entry name" value="AceK_kinase"/>
</dbReference>
<keyword evidence="2 11" id="KW-0963">Cytoplasm</keyword>
<dbReference type="EC" id="2.7.11.5" evidence="11"/>
<keyword evidence="8 11" id="KW-0378">Hydrolase</keyword>
<dbReference type="EMBL" id="JAPFCC010000001">
    <property type="protein sequence ID" value="MCW7554069.1"/>
    <property type="molecule type" value="Genomic_DNA"/>
</dbReference>
<evidence type="ECO:0000256" key="4">
    <source>
        <dbReference type="ARBA" id="ARBA00022532"/>
    </source>
</evidence>
<evidence type="ECO:0000256" key="5">
    <source>
        <dbReference type="ARBA" id="ARBA00022679"/>
    </source>
</evidence>
<evidence type="ECO:0000256" key="6">
    <source>
        <dbReference type="ARBA" id="ARBA00022741"/>
    </source>
</evidence>
<comment type="similarity">
    <text evidence="11">Belongs to the AceK family.</text>
</comment>
<organism evidence="14 15">
    <name type="scientific">Endozoicomonas gorgoniicola</name>
    <dbReference type="NCBI Taxonomy" id="1234144"/>
    <lineage>
        <taxon>Bacteria</taxon>
        <taxon>Pseudomonadati</taxon>
        <taxon>Pseudomonadota</taxon>
        <taxon>Gammaproteobacteria</taxon>
        <taxon>Oceanospirillales</taxon>
        <taxon>Endozoicomonadaceae</taxon>
        <taxon>Endozoicomonas</taxon>
    </lineage>
</organism>
<keyword evidence="3 11" id="KW-0723">Serine/threonine-protein kinase</keyword>
<evidence type="ECO:0000256" key="10">
    <source>
        <dbReference type="ARBA" id="ARBA00022912"/>
    </source>
</evidence>
<evidence type="ECO:0000313" key="15">
    <source>
        <dbReference type="Proteomes" id="UP001209854"/>
    </source>
</evidence>
<keyword evidence="15" id="KW-1185">Reference proteome</keyword>
<dbReference type="EC" id="3.1.3.-" evidence="11"/>
<sequence>MPPLTTEQQVSHKLARAILAGFESMFAEFLNITLGAQSRFERAAWQEVQDAMRQRLQVYENKVELVCEAVKVIAYRELDHSDVWHRAKNDYAKRVADHENALIAQTFFNSIYGSLLGQQKIRDVHRFILQETYRPEPRSTDSILYQFTETEGIIDSLRRVLNVFPLRIPFENLERDLKAAHRVLEKINPELLTRQNDTVEFGRSLFFRNKAAYIIGRLIDPVSGEHLPFAITLLNRKNRDGDTCLYLDAFIIGEEQLSKLFGFARSYFMVDTDQPVRYVDYLCRLLPNKERFELFNAIGFIKHAKTEFYRFKVDYTKRMPATTKYVSAPGVKGMVMLVFTTPDSDYVYKVIRDRFRPPKTSNRQEVMAKYDFVKQADRVGRLVDTHEFNYLAFDRQRFSCELFEEMTSEVADSITLSGNALILRHVYVERKVTPLNLYIKDASEQALEQVIDDYGTTIKQLAAANIFPGDMLIKNFGVTRWGRVVFYDYDEICPLTDCHFRAIPKPDNEIDALSEQPWFDIGEDDVFPEQFPVFFAGHHEAKKYFDRLHHDLYGVDFWKITQKVIKSGTLVDVYPYKKEWRLKHFND</sequence>
<keyword evidence="1 11" id="KW-0329">Glyoxylate bypass</keyword>
<evidence type="ECO:0000256" key="7">
    <source>
        <dbReference type="ARBA" id="ARBA00022777"/>
    </source>
</evidence>
<comment type="subcellular location">
    <subcellularLocation>
        <location evidence="11">Cytoplasm</location>
    </subcellularLocation>
</comment>
<protein>
    <recommendedName>
        <fullName evidence="11">Isocitrate dehydrogenase kinase/phosphatase</fullName>
        <shortName evidence="11">IDH kinase/phosphatase</shortName>
        <shortName evidence="11">IDHK/P</shortName>
        <ecNumber evidence="11">2.7.11.5</ecNumber>
        <ecNumber evidence="11">3.1.3.-</ecNumber>
    </recommendedName>
</protein>
<evidence type="ECO:0000256" key="2">
    <source>
        <dbReference type="ARBA" id="ARBA00022490"/>
    </source>
</evidence>
<dbReference type="RefSeq" id="WP_265442359.1">
    <property type="nucleotide sequence ID" value="NZ_JAPFCC010000001.1"/>
</dbReference>
<dbReference type="HAMAP" id="MF_00747">
    <property type="entry name" value="AceK"/>
    <property type="match status" value="1"/>
</dbReference>
<dbReference type="InterPro" id="IPR010452">
    <property type="entry name" value="Isocitrate_DH_AceK"/>
</dbReference>
<name>A0ABT3MYJ4_9GAMM</name>
<dbReference type="Pfam" id="PF20423">
    <property type="entry name" value="AceK_regulatory"/>
    <property type="match status" value="1"/>
</dbReference>
<feature type="active site" evidence="11">
    <location>
        <position position="384"/>
    </location>
</feature>
<dbReference type="NCBIfam" id="NF002804">
    <property type="entry name" value="PRK02946.1"/>
    <property type="match status" value="1"/>
</dbReference>
<comment type="catalytic activity">
    <reaction evidence="11">
        <text>L-seryl-[isocitrate dehydrogenase] + ATP = O-phospho-L-seryl-[isocitrate dehydrogenase] + ADP + H(+)</text>
        <dbReference type="Rhea" id="RHEA:43540"/>
        <dbReference type="Rhea" id="RHEA-COMP:10605"/>
        <dbReference type="Rhea" id="RHEA-COMP:10606"/>
        <dbReference type="ChEBI" id="CHEBI:15378"/>
        <dbReference type="ChEBI" id="CHEBI:29999"/>
        <dbReference type="ChEBI" id="CHEBI:30616"/>
        <dbReference type="ChEBI" id="CHEBI:83421"/>
        <dbReference type="ChEBI" id="CHEBI:456216"/>
        <dbReference type="EC" id="2.7.11.5"/>
    </reaction>
</comment>